<sequence>MSTAIVIVGAFSATNTYIYCYDYVENQYLCQDMSLTILHGITAFFGFVSLCLSITQFAYCCKASSGNNKQKQQVMSLQNQGHINMALQYPGDDPSQPNVIFPNQRMPIGYRSVLVPIYPEQNMYAANANQNNQRSAFMTELNTEELKATFGMSSSDKGDIAMWGEPLHSSDGKQSVEKTSGL</sequence>
<dbReference type="AlphaFoldDB" id="F6Y5K2"/>
<protein>
    <submittedName>
        <fullName evidence="3">Uncharacterized protein</fullName>
    </submittedName>
</protein>
<keyword evidence="2" id="KW-1133">Transmembrane helix</keyword>
<evidence type="ECO:0000256" key="1">
    <source>
        <dbReference type="SAM" id="MobiDB-lite"/>
    </source>
</evidence>
<dbReference type="Proteomes" id="UP000008144">
    <property type="component" value="Unassembled WGS sequence"/>
</dbReference>
<evidence type="ECO:0000256" key="2">
    <source>
        <dbReference type="SAM" id="Phobius"/>
    </source>
</evidence>
<reference evidence="3" key="3">
    <citation type="submission" date="2025-09" db="UniProtKB">
        <authorList>
            <consortium name="Ensembl"/>
        </authorList>
    </citation>
    <scope>IDENTIFICATION</scope>
</reference>
<evidence type="ECO:0000313" key="4">
    <source>
        <dbReference type="Proteomes" id="UP000008144"/>
    </source>
</evidence>
<keyword evidence="2" id="KW-0472">Membrane</keyword>
<dbReference type="Ensembl" id="ENSCINT00000019937.3">
    <property type="protein sequence ID" value="ENSCINP00000019937.3"/>
    <property type="gene ID" value="ENSCING00000009817.3"/>
</dbReference>
<keyword evidence="4" id="KW-1185">Reference proteome</keyword>
<evidence type="ECO:0000313" key="3">
    <source>
        <dbReference type="Ensembl" id="ENSCINP00000019937.3"/>
    </source>
</evidence>
<name>F6Y5K2_CIOIN</name>
<accession>F6Y5K2</accession>
<organism evidence="3 4">
    <name type="scientific">Ciona intestinalis</name>
    <name type="common">Transparent sea squirt</name>
    <name type="synonym">Ascidia intestinalis</name>
    <dbReference type="NCBI Taxonomy" id="7719"/>
    <lineage>
        <taxon>Eukaryota</taxon>
        <taxon>Metazoa</taxon>
        <taxon>Chordata</taxon>
        <taxon>Tunicata</taxon>
        <taxon>Ascidiacea</taxon>
        <taxon>Phlebobranchia</taxon>
        <taxon>Cionidae</taxon>
        <taxon>Ciona</taxon>
    </lineage>
</organism>
<dbReference type="InParanoid" id="F6Y5K2"/>
<feature type="region of interest" description="Disordered" evidence="1">
    <location>
        <begin position="162"/>
        <end position="182"/>
    </location>
</feature>
<reference evidence="4" key="1">
    <citation type="journal article" date="2002" name="Science">
        <title>The draft genome of Ciona intestinalis: insights into chordate and vertebrate origins.</title>
        <authorList>
            <person name="Dehal P."/>
            <person name="Satou Y."/>
            <person name="Campbell R.K."/>
            <person name="Chapman J."/>
            <person name="Degnan B."/>
            <person name="De Tomaso A."/>
            <person name="Davidson B."/>
            <person name="Di Gregorio A."/>
            <person name="Gelpke M."/>
            <person name="Goodstein D.M."/>
            <person name="Harafuji N."/>
            <person name="Hastings K.E."/>
            <person name="Ho I."/>
            <person name="Hotta K."/>
            <person name="Huang W."/>
            <person name="Kawashima T."/>
            <person name="Lemaire P."/>
            <person name="Martinez D."/>
            <person name="Meinertzhagen I.A."/>
            <person name="Necula S."/>
            <person name="Nonaka M."/>
            <person name="Putnam N."/>
            <person name="Rash S."/>
            <person name="Saiga H."/>
            <person name="Satake M."/>
            <person name="Terry A."/>
            <person name="Yamada L."/>
            <person name="Wang H.G."/>
            <person name="Awazu S."/>
            <person name="Azumi K."/>
            <person name="Boore J."/>
            <person name="Branno M."/>
            <person name="Chin-Bow S."/>
            <person name="DeSantis R."/>
            <person name="Doyle S."/>
            <person name="Francino P."/>
            <person name="Keys D.N."/>
            <person name="Haga S."/>
            <person name="Hayashi H."/>
            <person name="Hino K."/>
            <person name="Imai K.S."/>
            <person name="Inaba K."/>
            <person name="Kano S."/>
            <person name="Kobayashi K."/>
            <person name="Kobayashi M."/>
            <person name="Lee B.I."/>
            <person name="Makabe K.W."/>
            <person name="Manohar C."/>
            <person name="Matassi G."/>
            <person name="Medina M."/>
            <person name="Mochizuki Y."/>
            <person name="Mount S."/>
            <person name="Morishita T."/>
            <person name="Miura S."/>
            <person name="Nakayama A."/>
            <person name="Nishizaka S."/>
            <person name="Nomoto H."/>
            <person name="Ohta F."/>
            <person name="Oishi K."/>
            <person name="Rigoutsos I."/>
            <person name="Sano M."/>
            <person name="Sasaki A."/>
            <person name="Sasakura Y."/>
            <person name="Shoguchi E."/>
            <person name="Shin-i T."/>
            <person name="Spagnuolo A."/>
            <person name="Stainier D."/>
            <person name="Suzuki M.M."/>
            <person name="Tassy O."/>
            <person name="Takatori N."/>
            <person name="Tokuoka M."/>
            <person name="Yagi K."/>
            <person name="Yoshizaki F."/>
            <person name="Wada S."/>
            <person name="Zhang C."/>
            <person name="Hyatt P.D."/>
            <person name="Larimer F."/>
            <person name="Detter C."/>
            <person name="Doggett N."/>
            <person name="Glavina T."/>
            <person name="Hawkins T."/>
            <person name="Richardson P."/>
            <person name="Lucas S."/>
            <person name="Kohara Y."/>
            <person name="Levine M."/>
            <person name="Satoh N."/>
            <person name="Rokhsar D.S."/>
        </authorList>
    </citation>
    <scope>NUCLEOTIDE SEQUENCE [LARGE SCALE GENOMIC DNA]</scope>
</reference>
<keyword evidence="2" id="KW-0812">Transmembrane</keyword>
<feature type="transmembrane region" description="Helical" evidence="2">
    <location>
        <begin position="40"/>
        <end position="61"/>
    </location>
</feature>
<reference evidence="3" key="2">
    <citation type="submission" date="2025-08" db="UniProtKB">
        <authorList>
            <consortium name="Ensembl"/>
        </authorList>
    </citation>
    <scope>IDENTIFICATION</scope>
</reference>
<dbReference type="HOGENOM" id="CLU_1481465_0_0_1"/>
<proteinExistence type="predicted"/>